<keyword evidence="1 3" id="KW-0378">Hydrolase</keyword>
<dbReference type="InterPro" id="IPR033704">
    <property type="entry name" value="dUTPase_trimeric"/>
</dbReference>
<proteinExistence type="predicted"/>
<dbReference type="CDD" id="cd07557">
    <property type="entry name" value="trimeric_dUTPase"/>
    <property type="match status" value="1"/>
</dbReference>
<keyword evidence="2" id="KW-0546">Nucleotide metabolism</keyword>
<dbReference type="GO" id="GO:0008829">
    <property type="term" value="F:dCTP deaminase activity"/>
    <property type="evidence" value="ECO:0007669"/>
    <property type="project" value="InterPro"/>
</dbReference>
<dbReference type="EMBL" id="NBVN01000002">
    <property type="protein sequence ID" value="PUA33717.1"/>
    <property type="molecule type" value="Genomic_DNA"/>
</dbReference>
<sequence>MILGNDALKFVKGLIDVNTQVQPVGVDLTVSKVFKFISSARLGFQTRELPSLEEIPPKDGGWFLSQGVYKVRFSEVVEVPEDVVAFCFPRSSLLRSGIQLTCTVWDPGYVGRGEALLQVFNPYGIFLEVYARVAQLVFFKLPKKVVKAYDGFYKGENL</sequence>
<name>A0A2R7Y8I8_9CREN</name>
<organism evidence="3 4">
    <name type="scientific">Zestosphaera tikiterensis</name>
    <dbReference type="NCBI Taxonomy" id="1973259"/>
    <lineage>
        <taxon>Archaea</taxon>
        <taxon>Thermoproteota</taxon>
        <taxon>Thermoprotei</taxon>
        <taxon>Desulfurococcales</taxon>
        <taxon>Desulfurococcaceae</taxon>
        <taxon>Zestosphaera</taxon>
    </lineage>
</organism>
<dbReference type="InterPro" id="IPR036157">
    <property type="entry name" value="dUTPase-like_sf"/>
</dbReference>
<gene>
    <name evidence="3" type="ORF">B7O98_03255</name>
</gene>
<dbReference type="NCBIfam" id="NF002598">
    <property type="entry name" value="PRK02253.1"/>
    <property type="match status" value="1"/>
</dbReference>
<dbReference type="AlphaFoldDB" id="A0A2R7Y8I8"/>
<evidence type="ECO:0000256" key="1">
    <source>
        <dbReference type="ARBA" id="ARBA00022801"/>
    </source>
</evidence>
<dbReference type="PANTHER" id="PTHR42680">
    <property type="entry name" value="DCTP DEAMINASE"/>
    <property type="match status" value="1"/>
</dbReference>
<evidence type="ECO:0000313" key="4">
    <source>
        <dbReference type="Proteomes" id="UP000244093"/>
    </source>
</evidence>
<protein>
    <submittedName>
        <fullName evidence="3">Deoxyuridine 5'-triphosphate nucleotidohydrolase</fullName>
    </submittedName>
</protein>
<dbReference type="InterPro" id="IPR011962">
    <property type="entry name" value="dCTP_deaminase"/>
</dbReference>
<reference evidence="3 4" key="1">
    <citation type="journal article" date="2018" name="Syst. Appl. Microbiol.">
        <title>A new symbiotic nanoarchaeote (Candidatus Nanoclepta minutus) and its host (Zestosphaera tikiterensis gen. nov., sp. nov.) from a New Zealand hot spring.</title>
        <authorList>
            <person name="St John E."/>
            <person name="Liu Y."/>
            <person name="Podar M."/>
            <person name="Stott M.B."/>
            <person name="Meneghin J."/>
            <person name="Chen Z."/>
            <person name="Lagutin K."/>
            <person name="Mitchell K."/>
            <person name="Reysenbach A.L."/>
        </authorList>
    </citation>
    <scope>NUCLEOTIDE SEQUENCE [LARGE SCALE GENOMIC DNA]</scope>
    <source>
        <strain evidence="3">NZ3</strain>
    </source>
</reference>
<comment type="caution">
    <text evidence="3">The sequence shown here is derived from an EMBL/GenBank/DDBJ whole genome shotgun (WGS) entry which is preliminary data.</text>
</comment>
<dbReference type="Proteomes" id="UP000244093">
    <property type="component" value="Unassembled WGS sequence"/>
</dbReference>
<evidence type="ECO:0000256" key="2">
    <source>
        <dbReference type="ARBA" id="ARBA00023080"/>
    </source>
</evidence>
<accession>A0A2R7Y8I8</accession>
<dbReference type="SUPFAM" id="SSF51283">
    <property type="entry name" value="dUTPase-like"/>
    <property type="match status" value="1"/>
</dbReference>
<dbReference type="PANTHER" id="PTHR42680:SF1">
    <property type="entry name" value="DEOXYURIDINE 5'-TRIPHOSPHATE NUCLEOTIDOHYDROLASE"/>
    <property type="match status" value="1"/>
</dbReference>
<evidence type="ECO:0000313" key="3">
    <source>
        <dbReference type="EMBL" id="PUA33717.1"/>
    </source>
</evidence>
<dbReference type="Pfam" id="PF22769">
    <property type="entry name" value="DCD"/>
    <property type="match status" value="1"/>
</dbReference>
<dbReference type="GO" id="GO:0006229">
    <property type="term" value="P:dUTP biosynthetic process"/>
    <property type="evidence" value="ECO:0007669"/>
    <property type="project" value="InterPro"/>
</dbReference>
<dbReference type="Gene3D" id="2.70.40.10">
    <property type="match status" value="1"/>
</dbReference>